<keyword evidence="3" id="KW-0479">Metal-binding</keyword>
<feature type="region of interest" description="Disordered" evidence="9">
    <location>
        <begin position="583"/>
        <end position="604"/>
    </location>
</feature>
<dbReference type="CDD" id="cd20339">
    <property type="entry name" value="BRcat_RBR_RNF216"/>
    <property type="match status" value="1"/>
</dbReference>
<dbReference type="EMBL" id="MCFA01000024">
    <property type="protein sequence ID" value="ORY15631.1"/>
    <property type="molecule type" value="Genomic_DNA"/>
</dbReference>
<dbReference type="PANTHER" id="PTHR22770:SF47">
    <property type="entry name" value="E3 UBIQUITIN-PROTEIN LIGASE RNF216"/>
    <property type="match status" value="1"/>
</dbReference>
<evidence type="ECO:0000259" key="10">
    <source>
        <dbReference type="PROSITE" id="PS51873"/>
    </source>
</evidence>
<name>A0A1Y1ZZE3_9PLEO</name>
<feature type="coiled-coil region" evidence="8">
    <location>
        <begin position="255"/>
        <end position="297"/>
    </location>
</feature>
<keyword evidence="5" id="KW-0863">Zinc-finger</keyword>
<dbReference type="PANTHER" id="PTHR22770">
    <property type="entry name" value="UBIQUITIN CONJUGATING ENZYME 7 INTERACTING PROTEIN-RELATED"/>
    <property type="match status" value="1"/>
</dbReference>
<dbReference type="PROSITE" id="PS51873">
    <property type="entry name" value="TRIAD"/>
    <property type="match status" value="1"/>
</dbReference>
<evidence type="ECO:0000256" key="5">
    <source>
        <dbReference type="ARBA" id="ARBA00022771"/>
    </source>
</evidence>
<feature type="region of interest" description="Disordered" evidence="9">
    <location>
        <begin position="140"/>
        <end position="171"/>
    </location>
</feature>
<dbReference type="STRING" id="1231657.A0A1Y1ZZE3"/>
<evidence type="ECO:0000256" key="7">
    <source>
        <dbReference type="ARBA" id="ARBA00022833"/>
    </source>
</evidence>
<gene>
    <name evidence="11" type="ORF">BCR34DRAFT_477776</name>
</gene>
<evidence type="ECO:0000256" key="3">
    <source>
        <dbReference type="ARBA" id="ARBA00022723"/>
    </source>
</evidence>
<dbReference type="InterPro" id="IPR051628">
    <property type="entry name" value="LUBAC_E3_Ligases"/>
</dbReference>
<keyword evidence="7" id="KW-0862">Zinc</keyword>
<dbReference type="InterPro" id="IPR047545">
    <property type="entry name" value="BRcat_RBR_RNF216"/>
</dbReference>
<accession>A0A1Y1ZZE3</accession>
<evidence type="ECO:0000256" key="8">
    <source>
        <dbReference type="SAM" id="Coils"/>
    </source>
</evidence>
<dbReference type="Proteomes" id="UP000193144">
    <property type="component" value="Unassembled WGS sequence"/>
</dbReference>
<organism evidence="11 12">
    <name type="scientific">Clohesyomyces aquaticus</name>
    <dbReference type="NCBI Taxonomy" id="1231657"/>
    <lineage>
        <taxon>Eukaryota</taxon>
        <taxon>Fungi</taxon>
        <taxon>Dikarya</taxon>
        <taxon>Ascomycota</taxon>
        <taxon>Pezizomycotina</taxon>
        <taxon>Dothideomycetes</taxon>
        <taxon>Pleosporomycetidae</taxon>
        <taxon>Pleosporales</taxon>
        <taxon>Lindgomycetaceae</taxon>
        <taxon>Clohesyomyces</taxon>
    </lineage>
</organism>
<keyword evidence="6" id="KW-0833">Ubl conjugation pathway</keyword>
<dbReference type="Pfam" id="PF26200">
    <property type="entry name" value="Rcat_RNF216"/>
    <property type="match status" value="1"/>
</dbReference>
<sequence length="679" mass="76802">MAQKVPGHLDFVNLLSDDEQSDAAEDTPTDYDDSDYDYALFNDVFDINGRDNDHPIDLTALEDIPDVDVPPDGAPLQRLSVEDAETLGEAECLQMVLNVLPDIAIDHVLHLISEQAGEGLIAVTKCEQLVARILDDGSYPKESDEISKRKRKRNDDDDDTSEFEKGGQEEVSNAYTVNASNLLKDEFPEIPARHIENTLKKEKTLCKAFGTLNRQLNTYNRTSSEFCKVINPRKNREHERTIGHSRNSEAQGFNARELLRELQAARKKRDKDLAKHLQDMEDKEAEKQNLLRARENNAINDCQICFDEFPINRMISCNGGEIHLLCTSCAKSSVEMLMSNGKCRPECQAAEKCQGTYTRGQLRDFLGRGSFERLERLQQQEDISAAGIENLGECPFCDFKAECEPVYIDREFRCQNPDCGKTSCRLCNQETHVPKSCEEAKKDGKITIRHQVEEAMSNALIRKCNRCANPFVKEYGCNKMTCTKCANVQCYVCSKDVRNYDHFADNVPNRCPLHDNVESRHEQEVKKAEADVLARLRTEHPDISEEELKVEVSDAVRREENARREQARIRDQGFPYVMQGGALAQRAHPPPPPPPLPPAQPQPNFPFNLFPGYQIQNAAVLPYMPPMQALAGHPQPLNPGQPQPVGHGNPFNQVRHEYVYFPNPNANGWFLGQQPPNQN</sequence>
<feature type="compositionally biased region" description="Pro residues" evidence="9">
    <location>
        <begin position="588"/>
        <end position="604"/>
    </location>
</feature>
<keyword evidence="8" id="KW-0175">Coiled coil</keyword>
<keyword evidence="12" id="KW-1185">Reference proteome</keyword>
<evidence type="ECO:0000256" key="2">
    <source>
        <dbReference type="ARBA" id="ARBA00022679"/>
    </source>
</evidence>
<dbReference type="AlphaFoldDB" id="A0A1Y1ZZE3"/>
<keyword evidence="2" id="KW-0808">Transferase</keyword>
<keyword evidence="4" id="KW-0677">Repeat</keyword>
<dbReference type="InterPro" id="IPR044066">
    <property type="entry name" value="TRIAD_supradom"/>
</dbReference>
<dbReference type="SUPFAM" id="SSF57850">
    <property type="entry name" value="RING/U-box"/>
    <property type="match status" value="1"/>
</dbReference>
<evidence type="ECO:0000256" key="1">
    <source>
        <dbReference type="ARBA" id="ARBA00004906"/>
    </source>
</evidence>
<evidence type="ECO:0000256" key="4">
    <source>
        <dbReference type="ARBA" id="ARBA00022737"/>
    </source>
</evidence>
<evidence type="ECO:0000256" key="6">
    <source>
        <dbReference type="ARBA" id="ARBA00022786"/>
    </source>
</evidence>
<dbReference type="Gene3D" id="1.20.120.1750">
    <property type="match status" value="1"/>
</dbReference>
<proteinExistence type="predicted"/>
<comment type="caution">
    <text evidence="11">The sequence shown here is derived from an EMBL/GenBank/DDBJ whole genome shotgun (WGS) entry which is preliminary data.</text>
</comment>
<dbReference type="GO" id="GO:0008270">
    <property type="term" value="F:zinc ion binding"/>
    <property type="evidence" value="ECO:0007669"/>
    <property type="project" value="UniProtKB-KW"/>
</dbReference>
<protein>
    <recommendedName>
        <fullName evidence="10">RING-type domain-containing protein</fullName>
    </recommendedName>
</protein>
<reference evidence="11 12" key="1">
    <citation type="submission" date="2016-07" db="EMBL/GenBank/DDBJ databases">
        <title>Pervasive Adenine N6-methylation of Active Genes in Fungi.</title>
        <authorList>
            <consortium name="DOE Joint Genome Institute"/>
            <person name="Mondo S.J."/>
            <person name="Dannebaum R.O."/>
            <person name="Kuo R.C."/>
            <person name="Labutti K."/>
            <person name="Haridas S."/>
            <person name="Kuo A."/>
            <person name="Salamov A."/>
            <person name="Ahrendt S.R."/>
            <person name="Lipzen A."/>
            <person name="Sullivan W."/>
            <person name="Andreopoulos W.B."/>
            <person name="Clum A."/>
            <person name="Lindquist E."/>
            <person name="Daum C."/>
            <person name="Ramamoorthy G.K."/>
            <person name="Gryganskyi A."/>
            <person name="Culley D."/>
            <person name="Magnuson J.K."/>
            <person name="James T.Y."/>
            <person name="O'Malley M.A."/>
            <person name="Stajich J.E."/>
            <person name="Spatafora J.W."/>
            <person name="Visel A."/>
            <person name="Grigoriev I.V."/>
        </authorList>
    </citation>
    <scope>NUCLEOTIDE SEQUENCE [LARGE SCALE GENOMIC DNA]</scope>
    <source>
        <strain evidence="11 12">CBS 115471</strain>
    </source>
</reference>
<dbReference type="CDD" id="cd20353">
    <property type="entry name" value="Rcat_RBR_RNF216"/>
    <property type="match status" value="1"/>
</dbReference>
<dbReference type="InterPro" id="IPR047546">
    <property type="entry name" value="Rcat_RBR_RNF216"/>
</dbReference>
<evidence type="ECO:0000256" key="9">
    <source>
        <dbReference type="SAM" id="MobiDB-lite"/>
    </source>
</evidence>
<comment type="pathway">
    <text evidence="1">Protein modification; protein ubiquitination.</text>
</comment>
<evidence type="ECO:0000313" key="11">
    <source>
        <dbReference type="EMBL" id="ORY15631.1"/>
    </source>
</evidence>
<feature type="domain" description="RING-type" evidence="10">
    <location>
        <begin position="298"/>
        <end position="511"/>
    </location>
</feature>
<dbReference type="GO" id="GO:0016740">
    <property type="term" value="F:transferase activity"/>
    <property type="evidence" value="ECO:0007669"/>
    <property type="project" value="UniProtKB-KW"/>
</dbReference>
<dbReference type="OrthoDB" id="10009520at2759"/>
<evidence type="ECO:0000313" key="12">
    <source>
        <dbReference type="Proteomes" id="UP000193144"/>
    </source>
</evidence>